<sequence>MIELRSVNEWYDVLEKSKEEPLLVLKHSTTCPISAAAYQAFGASTADVPKYFLKVRESRPISNEIEENLGIQHESPQLFLLKDGKAVWQATHHAIRQSEVDKAVEEFV</sequence>
<name>A0ABW0TNR3_9BACL</name>
<protein>
    <submittedName>
        <fullName evidence="1">Bacillithiol system redox-active protein YtxJ</fullName>
    </submittedName>
</protein>
<gene>
    <name evidence="1" type="primary">ytxJ</name>
    <name evidence="1" type="ORF">ACFPRA_14450</name>
</gene>
<keyword evidence="2" id="KW-1185">Reference proteome</keyword>
<comment type="caution">
    <text evidence="1">The sequence shown here is derived from an EMBL/GenBank/DDBJ whole genome shotgun (WGS) entry which is preliminary data.</text>
</comment>
<dbReference type="EMBL" id="JBHSNO010000007">
    <property type="protein sequence ID" value="MFC5590105.1"/>
    <property type="molecule type" value="Genomic_DNA"/>
</dbReference>
<dbReference type="SUPFAM" id="SSF52833">
    <property type="entry name" value="Thioredoxin-like"/>
    <property type="match status" value="1"/>
</dbReference>
<reference evidence="2" key="1">
    <citation type="journal article" date="2019" name="Int. J. Syst. Evol. Microbiol.">
        <title>The Global Catalogue of Microorganisms (GCM) 10K type strain sequencing project: providing services to taxonomists for standard genome sequencing and annotation.</title>
        <authorList>
            <consortium name="The Broad Institute Genomics Platform"/>
            <consortium name="The Broad Institute Genome Sequencing Center for Infectious Disease"/>
            <person name="Wu L."/>
            <person name="Ma J."/>
        </authorList>
    </citation>
    <scope>NUCLEOTIDE SEQUENCE [LARGE SCALE GENOMIC DNA]</scope>
    <source>
        <strain evidence="2">CGMCC 4.1434</strain>
    </source>
</reference>
<dbReference type="Pfam" id="PF11009">
    <property type="entry name" value="BrxC"/>
    <property type="match status" value="1"/>
</dbReference>
<dbReference type="NCBIfam" id="TIGR04019">
    <property type="entry name" value="B_thiol_YtxJ"/>
    <property type="match status" value="1"/>
</dbReference>
<evidence type="ECO:0000313" key="2">
    <source>
        <dbReference type="Proteomes" id="UP001596109"/>
    </source>
</evidence>
<dbReference type="Gene3D" id="3.40.30.10">
    <property type="entry name" value="Glutaredoxin"/>
    <property type="match status" value="1"/>
</dbReference>
<organism evidence="1 2">
    <name type="scientific">Sporosarcina soli</name>
    <dbReference type="NCBI Taxonomy" id="334736"/>
    <lineage>
        <taxon>Bacteria</taxon>
        <taxon>Bacillati</taxon>
        <taxon>Bacillota</taxon>
        <taxon>Bacilli</taxon>
        <taxon>Bacillales</taxon>
        <taxon>Caryophanaceae</taxon>
        <taxon>Sporosarcina</taxon>
    </lineage>
</organism>
<dbReference type="Proteomes" id="UP001596109">
    <property type="component" value="Unassembled WGS sequence"/>
</dbReference>
<dbReference type="InterPro" id="IPR036249">
    <property type="entry name" value="Thioredoxin-like_sf"/>
</dbReference>
<accession>A0ABW0TNR3</accession>
<dbReference type="InterPro" id="IPR022551">
    <property type="entry name" value="BrxC"/>
</dbReference>
<evidence type="ECO:0000313" key="1">
    <source>
        <dbReference type="EMBL" id="MFC5590105.1"/>
    </source>
</evidence>
<dbReference type="RefSeq" id="WP_381436019.1">
    <property type="nucleotide sequence ID" value="NZ_JBHSNO010000007.1"/>
</dbReference>
<proteinExistence type="predicted"/>